<feature type="signal peptide" evidence="1">
    <location>
        <begin position="1"/>
        <end position="20"/>
    </location>
</feature>
<proteinExistence type="predicted"/>
<keyword evidence="1" id="KW-0732">Signal</keyword>
<protein>
    <submittedName>
        <fullName evidence="2">Uncharacterized protein</fullName>
    </submittedName>
</protein>
<dbReference type="Proteomes" id="UP001596317">
    <property type="component" value="Unassembled WGS sequence"/>
</dbReference>
<reference evidence="3" key="1">
    <citation type="journal article" date="2019" name="Int. J. Syst. Evol. Microbiol.">
        <title>The Global Catalogue of Microorganisms (GCM) 10K type strain sequencing project: providing services to taxonomists for standard genome sequencing and annotation.</title>
        <authorList>
            <consortium name="The Broad Institute Genomics Platform"/>
            <consortium name="The Broad Institute Genome Sequencing Center for Infectious Disease"/>
            <person name="Wu L."/>
            <person name="Ma J."/>
        </authorList>
    </citation>
    <scope>NUCLEOTIDE SEQUENCE [LARGE SCALE GENOMIC DNA]</scope>
    <source>
        <strain evidence="3">CCUG 63830</strain>
    </source>
</reference>
<evidence type="ECO:0000313" key="3">
    <source>
        <dbReference type="Proteomes" id="UP001596317"/>
    </source>
</evidence>
<accession>A0ABW1ZR14</accession>
<keyword evidence="3" id="KW-1185">Reference proteome</keyword>
<dbReference type="EMBL" id="JBHSWB010000002">
    <property type="protein sequence ID" value="MFC6663108.1"/>
    <property type="molecule type" value="Genomic_DNA"/>
</dbReference>
<dbReference type="RefSeq" id="WP_224611973.1">
    <property type="nucleotide sequence ID" value="NZ_JAIQXV010000022.1"/>
</dbReference>
<feature type="chain" id="PRO_5045181855" evidence="1">
    <location>
        <begin position="21"/>
        <end position="106"/>
    </location>
</feature>
<sequence>MKKIALCVVMLPSLLSTAFAQSITQAPVNLTKTPVSFVQPMTTGYWGPWKMLSCERIPFGTESTWQRFYMQLNPSTGEYREQNSQTVTKREQVWAAGFLCTPPYPY</sequence>
<comment type="caution">
    <text evidence="2">The sequence shown here is derived from an EMBL/GenBank/DDBJ whole genome shotgun (WGS) entry which is preliminary data.</text>
</comment>
<organism evidence="2 3">
    <name type="scientific">Deinococcus multiflagellatus</name>
    <dbReference type="NCBI Taxonomy" id="1656887"/>
    <lineage>
        <taxon>Bacteria</taxon>
        <taxon>Thermotogati</taxon>
        <taxon>Deinococcota</taxon>
        <taxon>Deinococci</taxon>
        <taxon>Deinococcales</taxon>
        <taxon>Deinococcaceae</taxon>
        <taxon>Deinococcus</taxon>
    </lineage>
</organism>
<gene>
    <name evidence="2" type="ORF">ACFP90_23980</name>
</gene>
<evidence type="ECO:0000313" key="2">
    <source>
        <dbReference type="EMBL" id="MFC6663108.1"/>
    </source>
</evidence>
<name>A0ABW1ZR14_9DEIO</name>
<evidence type="ECO:0000256" key="1">
    <source>
        <dbReference type="SAM" id="SignalP"/>
    </source>
</evidence>